<protein>
    <submittedName>
        <fullName evidence="1">Uncharacterized protein</fullName>
    </submittedName>
</protein>
<reference evidence="1" key="1">
    <citation type="journal article" date="2015" name="Nature">
        <title>Complex archaea that bridge the gap between prokaryotes and eukaryotes.</title>
        <authorList>
            <person name="Spang A."/>
            <person name="Saw J.H."/>
            <person name="Jorgensen S.L."/>
            <person name="Zaremba-Niedzwiedzka K."/>
            <person name="Martijn J."/>
            <person name="Lind A.E."/>
            <person name="van Eijk R."/>
            <person name="Schleper C."/>
            <person name="Guy L."/>
            <person name="Ettema T.J."/>
        </authorList>
    </citation>
    <scope>NUCLEOTIDE SEQUENCE</scope>
</reference>
<evidence type="ECO:0000313" key="1">
    <source>
        <dbReference type="EMBL" id="KKN32756.1"/>
    </source>
</evidence>
<gene>
    <name evidence="1" type="ORF">LCGC14_0810640</name>
</gene>
<name>A0A0F9S6S5_9ZZZZ</name>
<comment type="caution">
    <text evidence="1">The sequence shown here is derived from an EMBL/GenBank/DDBJ whole genome shotgun (WGS) entry which is preliminary data.</text>
</comment>
<dbReference type="EMBL" id="LAZR01002230">
    <property type="protein sequence ID" value="KKN32756.1"/>
    <property type="molecule type" value="Genomic_DNA"/>
</dbReference>
<accession>A0A0F9S6S5</accession>
<organism evidence="1">
    <name type="scientific">marine sediment metagenome</name>
    <dbReference type="NCBI Taxonomy" id="412755"/>
    <lineage>
        <taxon>unclassified sequences</taxon>
        <taxon>metagenomes</taxon>
        <taxon>ecological metagenomes</taxon>
    </lineage>
</organism>
<sequence length="68" mass="8138">MMNNLNHMEKMLNEIERVITHHEDPNIDISEILPKNIDNSFKQMKWIYKELRSIVGELKHGNYNISTE</sequence>
<proteinExistence type="predicted"/>
<dbReference type="AlphaFoldDB" id="A0A0F9S6S5"/>